<sequence>MKTVWSRDLYIEDITAKGLDCDVGDDDDVVGFSGVIRGGVVPDNIAQDETMLGDAGETMRRDAADAPETWRNELLALKGQMEKMFSEMNMKIEGLCTRVKSIESALRLEREAYDYNRGFDDYNPGFEEVQPAAVQTGGTEEVQPDAVDEVQPGATDATIGSTEAEKAGAEETSTVAASSDVPAQATQKIKIIGKMRGSTVVIRSHVATRQCHKILEGQKKD</sequence>
<evidence type="ECO:0000313" key="2">
    <source>
        <dbReference type="Proteomes" id="UP000489600"/>
    </source>
</evidence>
<keyword evidence="2" id="KW-1185">Reference proteome</keyword>
<protein>
    <submittedName>
        <fullName evidence="1">Uncharacterized protein</fullName>
    </submittedName>
</protein>
<name>A0A565BDP3_9BRAS</name>
<dbReference type="Proteomes" id="UP000489600">
    <property type="component" value="Unassembled WGS sequence"/>
</dbReference>
<reference evidence="1" key="1">
    <citation type="submission" date="2019-07" db="EMBL/GenBank/DDBJ databases">
        <authorList>
            <person name="Dittberner H."/>
        </authorList>
    </citation>
    <scope>NUCLEOTIDE SEQUENCE [LARGE SCALE GENOMIC DNA]</scope>
</reference>
<gene>
    <name evidence="1" type="ORF">ANE_LOCUS10158</name>
</gene>
<accession>A0A565BDP3</accession>
<dbReference type="EMBL" id="CABITT030000003">
    <property type="protein sequence ID" value="VVA99713.1"/>
    <property type="molecule type" value="Genomic_DNA"/>
</dbReference>
<comment type="caution">
    <text evidence="1">The sequence shown here is derived from an EMBL/GenBank/DDBJ whole genome shotgun (WGS) entry which is preliminary data.</text>
</comment>
<proteinExistence type="predicted"/>
<evidence type="ECO:0000313" key="1">
    <source>
        <dbReference type="EMBL" id="VVA99713.1"/>
    </source>
</evidence>
<dbReference type="AlphaFoldDB" id="A0A565BDP3"/>
<organism evidence="1 2">
    <name type="scientific">Arabis nemorensis</name>
    <dbReference type="NCBI Taxonomy" id="586526"/>
    <lineage>
        <taxon>Eukaryota</taxon>
        <taxon>Viridiplantae</taxon>
        <taxon>Streptophyta</taxon>
        <taxon>Embryophyta</taxon>
        <taxon>Tracheophyta</taxon>
        <taxon>Spermatophyta</taxon>
        <taxon>Magnoliopsida</taxon>
        <taxon>eudicotyledons</taxon>
        <taxon>Gunneridae</taxon>
        <taxon>Pentapetalae</taxon>
        <taxon>rosids</taxon>
        <taxon>malvids</taxon>
        <taxon>Brassicales</taxon>
        <taxon>Brassicaceae</taxon>
        <taxon>Arabideae</taxon>
        <taxon>Arabis</taxon>
    </lineage>
</organism>